<gene>
    <name evidence="8" type="ORF">HT123_00160</name>
</gene>
<evidence type="ECO:0000256" key="1">
    <source>
        <dbReference type="ARBA" id="ARBA00001968"/>
    </source>
</evidence>
<dbReference type="PANTHER" id="PTHR33254:SF4">
    <property type="entry name" value="4-HYDROXY-4-METHYL-2-OXOGLUTARATE ALDOLASE 3-RELATED"/>
    <property type="match status" value="1"/>
</dbReference>
<organism evidence="8 9">
    <name type="scientific">Pseudomonas allii</name>
    <dbReference type="NCBI Taxonomy" id="2740531"/>
    <lineage>
        <taxon>Bacteria</taxon>
        <taxon>Pseudomonadati</taxon>
        <taxon>Pseudomonadota</taxon>
        <taxon>Gammaproteobacteria</taxon>
        <taxon>Pseudomonadales</taxon>
        <taxon>Pseudomonadaceae</taxon>
        <taxon>Pseudomonas</taxon>
    </lineage>
</organism>
<evidence type="ECO:0000256" key="5">
    <source>
        <dbReference type="ARBA" id="ARBA00029596"/>
    </source>
</evidence>
<dbReference type="EMBL" id="JABUHS010000002">
    <property type="protein sequence ID" value="NWN59714.1"/>
    <property type="molecule type" value="Genomic_DNA"/>
</dbReference>
<accession>A0A7Y8RIN0</accession>
<keyword evidence="3 7" id="KW-0479">Metal-binding</keyword>
<name>A0A7Y8RIN0_9PSED</name>
<dbReference type="Proteomes" id="UP000543908">
    <property type="component" value="Unassembled WGS sequence"/>
</dbReference>
<dbReference type="SUPFAM" id="SSF89562">
    <property type="entry name" value="RraA-like"/>
    <property type="match status" value="1"/>
</dbReference>
<keyword evidence="4" id="KW-0456">Lyase</keyword>
<evidence type="ECO:0000256" key="4">
    <source>
        <dbReference type="ARBA" id="ARBA00023239"/>
    </source>
</evidence>
<dbReference type="Pfam" id="PF03737">
    <property type="entry name" value="RraA-like"/>
    <property type="match status" value="1"/>
</dbReference>
<evidence type="ECO:0000256" key="3">
    <source>
        <dbReference type="ARBA" id="ARBA00022723"/>
    </source>
</evidence>
<dbReference type="InterPro" id="IPR036704">
    <property type="entry name" value="RraA/RraA-like_sf"/>
</dbReference>
<dbReference type="AlphaFoldDB" id="A0A7Y8RIN0"/>
<sequence length="217" mass="23820">MQRSIHQRLDALSCTDLSDAMDRLKILCQCTDIKPLDRSFSLTGKAWTLRYGPVGLEGGSVGDYIDDLAPGQVVVIDNQARLDTTVWGDLLTSTAARRQLAGTVIDGICRDVDRALELHYPIFSRGNWMRTGKDRVRVEAIQEAVTLGGVRVRPDDWLRGDGDGLVVIPAVSVSEVLTVAEEIHQAEEQIRAAIDAGVPLRQARADYGYHALQTPRG</sequence>
<dbReference type="GO" id="GO:0016829">
    <property type="term" value="F:lyase activity"/>
    <property type="evidence" value="ECO:0007669"/>
    <property type="project" value="UniProtKB-KW"/>
</dbReference>
<comment type="cofactor">
    <cofactor evidence="1">
        <name>a divalent metal cation</name>
        <dbReference type="ChEBI" id="CHEBI:60240"/>
    </cofactor>
</comment>
<feature type="binding site" evidence="7">
    <location>
        <position position="111"/>
    </location>
    <ligand>
        <name>Mg(2+)</name>
        <dbReference type="ChEBI" id="CHEBI:18420"/>
    </ligand>
</feature>
<comment type="caution">
    <text evidence="8">The sequence shown here is derived from an EMBL/GenBank/DDBJ whole genome shotgun (WGS) entry which is preliminary data.</text>
</comment>
<proteinExistence type="predicted"/>
<comment type="cofactor">
    <cofactor evidence="7">
        <name>Mg(2+)</name>
        <dbReference type="ChEBI" id="CHEBI:18420"/>
    </cofactor>
</comment>
<evidence type="ECO:0000313" key="9">
    <source>
        <dbReference type="Proteomes" id="UP000543908"/>
    </source>
</evidence>
<dbReference type="GO" id="GO:0046872">
    <property type="term" value="F:metal ion binding"/>
    <property type="evidence" value="ECO:0007669"/>
    <property type="project" value="UniProtKB-KW"/>
</dbReference>
<reference evidence="8 9" key="1">
    <citation type="submission" date="2020-05" db="EMBL/GenBank/DDBJ databases">
        <title>Onion-isolated Pseudomonas sp.</title>
        <authorList>
            <person name="Fujikawa T."/>
            <person name="Sawada H."/>
        </authorList>
    </citation>
    <scope>NUCLEOTIDE SEQUENCE [LARGE SCALE GENOMIC DNA]</scope>
    <source>
        <strain evidence="8 9">MAFF 301512</strain>
    </source>
</reference>
<evidence type="ECO:0000256" key="2">
    <source>
        <dbReference type="ARBA" id="ARBA00016549"/>
    </source>
</evidence>
<dbReference type="CDD" id="cd16841">
    <property type="entry name" value="RraA_family"/>
    <property type="match status" value="1"/>
</dbReference>
<feature type="binding site" evidence="7">
    <location>
        <begin position="88"/>
        <end position="91"/>
    </location>
    <ligand>
        <name>substrate</name>
    </ligand>
</feature>
<protein>
    <recommendedName>
        <fullName evidence="2">Putative 4-hydroxy-4-methyl-2-oxoglutarate aldolase</fullName>
    </recommendedName>
    <alternativeName>
        <fullName evidence="5">Regulator of ribonuclease activity homolog</fullName>
    </alternativeName>
    <alternativeName>
        <fullName evidence="6">RraA-like protein</fullName>
    </alternativeName>
</protein>
<dbReference type="InterPro" id="IPR005493">
    <property type="entry name" value="RraA/RraA-like"/>
</dbReference>
<evidence type="ECO:0000256" key="7">
    <source>
        <dbReference type="PIRSR" id="PIRSR605493-1"/>
    </source>
</evidence>
<dbReference type="PANTHER" id="PTHR33254">
    <property type="entry name" value="4-HYDROXY-4-METHYL-2-OXOGLUTARATE ALDOLASE 3-RELATED"/>
    <property type="match status" value="1"/>
</dbReference>
<evidence type="ECO:0000313" key="8">
    <source>
        <dbReference type="EMBL" id="NWN59714.1"/>
    </source>
</evidence>
<evidence type="ECO:0000256" key="6">
    <source>
        <dbReference type="ARBA" id="ARBA00030169"/>
    </source>
</evidence>
<dbReference type="Gene3D" id="3.50.30.40">
    <property type="entry name" value="Ribonuclease E inhibitor RraA/RraA-like"/>
    <property type="match status" value="1"/>
</dbReference>
<keyword evidence="7" id="KW-0460">Magnesium</keyword>
<feature type="binding site" evidence="7">
    <location>
        <position position="110"/>
    </location>
    <ligand>
        <name>substrate</name>
    </ligand>
</feature>
<dbReference type="RefSeq" id="WP_179028347.1">
    <property type="nucleotide sequence ID" value="NZ_JABUHS010000002.1"/>
</dbReference>